<keyword evidence="3" id="KW-1185">Reference proteome</keyword>
<feature type="region of interest" description="Disordered" evidence="1">
    <location>
        <begin position="136"/>
        <end position="163"/>
    </location>
</feature>
<reference evidence="3" key="1">
    <citation type="journal article" date="2015" name="PLoS Genet.">
        <title>The dynamic genome and transcriptome of the human fungal pathogen Blastomyces and close relative Emmonsia.</title>
        <authorList>
            <person name="Munoz J.F."/>
            <person name="Gauthier G.M."/>
            <person name="Desjardins C.A."/>
            <person name="Gallo J.E."/>
            <person name="Holder J."/>
            <person name="Sullivan T.D."/>
            <person name="Marty A.J."/>
            <person name="Carmen J.C."/>
            <person name="Chen Z."/>
            <person name="Ding L."/>
            <person name="Gujja S."/>
            <person name="Magrini V."/>
            <person name="Misas E."/>
            <person name="Mitreva M."/>
            <person name="Priest M."/>
            <person name="Saif S."/>
            <person name="Whiston E.A."/>
            <person name="Young S."/>
            <person name="Zeng Q."/>
            <person name="Goldman W.E."/>
            <person name="Mardis E.R."/>
            <person name="Taylor J.W."/>
            <person name="McEwen J.G."/>
            <person name="Clay O.K."/>
            <person name="Klein B.S."/>
            <person name="Cuomo C.A."/>
        </authorList>
    </citation>
    <scope>NUCLEOTIDE SEQUENCE [LARGE SCALE GENOMIC DNA]</scope>
    <source>
        <strain evidence="3">ER-3 / ATCC MYA-2586</strain>
    </source>
</reference>
<proteinExistence type="predicted"/>
<evidence type="ECO:0000313" key="3">
    <source>
        <dbReference type="Proteomes" id="UP000002039"/>
    </source>
</evidence>
<gene>
    <name evidence="2" type="ORF">BDCG_16274</name>
</gene>
<sequence length="728" mass="81479">MADSIRSRPHTRSRSRVLSTGSVAVDDDDDSSHSRSASGHPPGAFESSIDESSIVETPSRFEAGLNTAPDTVRPAPRSTRQLDEAGSLDENIGHSDVYRSGEAISDQQMEHLKMTLEMNKGKQRVLELELQLEKLRQQRSSSSTDRSQDVNNHPATTSTATWNPNLGERLEFNLYEPDSRVGKAISQFKEDVKNTVRPNSLTGTSNYTIWSIFMKSKLVDAQCWYMIEKQQTQNPLQRDDEWAPFWDARNRWLYTFISNSLGAGVRSRFSKYDENRIAYTLWNAIEQEYSVPKTQLRREAVLEFMSLGGTQVTNLHTFFDKFRSAITKLEMLDASPPDAWIFDTFYSVLPNNWRNYVQKKIEEIQDSKSTAVVLDVDLLMEEIRSRLDPPKDKKNLQNIDSAANTATTATTATTTTNTNTSNSARGGRTGRGHGSTQGGSRNHRGSGNPPTCPECERSHFGNCWLANPDSAPDNWRIYNAARIKEFKEKKEKNNSGGGTQLSITDGSDTYQMANLAEVINVPACFVEPHKDPSNGRLYISKDVIFQEDLHLADPSIPTTPHNPKVLLNAARKAAAAIPSATPGLPTAARKETAAIPDPSIDNLFIDEEIRPECPLFLVPTNNWWIDYDISARIPTLLVQNTLNSPEPTVESDDPPTSTRDITIVGESTVGESSVGDSLEDLPTDPEIAALPIPKNLTRAKASMEWKYYYKARVKEVNRLKYTRWKENI</sequence>
<dbReference type="EMBL" id="EQ999973">
    <property type="protein sequence ID" value="OAS99705.1"/>
    <property type="molecule type" value="Genomic_DNA"/>
</dbReference>
<dbReference type="Proteomes" id="UP000002039">
    <property type="component" value="Unassembled WGS sequence"/>
</dbReference>
<feature type="compositionally biased region" description="Gly residues" evidence="1">
    <location>
        <begin position="427"/>
        <end position="437"/>
    </location>
</feature>
<feature type="region of interest" description="Disordered" evidence="1">
    <location>
        <begin position="403"/>
        <end position="453"/>
    </location>
</feature>
<evidence type="ECO:0000256" key="1">
    <source>
        <dbReference type="SAM" id="MobiDB-lite"/>
    </source>
</evidence>
<dbReference type="RefSeq" id="XP_045279433.1">
    <property type="nucleotide sequence ID" value="XM_045425524.1"/>
</dbReference>
<feature type="compositionally biased region" description="Low complexity" evidence="1">
    <location>
        <begin position="403"/>
        <end position="426"/>
    </location>
</feature>
<feature type="region of interest" description="Disordered" evidence="1">
    <location>
        <begin position="1"/>
        <end position="93"/>
    </location>
</feature>
<feature type="compositionally biased region" description="Polar residues" evidence="1">
    <location>
        <begin position="150"/>
        <end position="163"/>
    </location>
</feature>
<protein>
    <recommendedName>
        <fullName evidence="4">DUF4219 domain-containing protein</fullName>
    </recommendedName>
</protein>
<evidence type="ECO:0000313" key="2">
    <source>
        <dbReference type="EMBL" id="OAS99705.1"/>
    </source>
</evidence>
<dbReference type="GeneID" id="69031166"/>
<evidence type="ECO:0008006" key="4">
    <source>
        <dbReference type="Google" id="ProtNLM"/>
    </source>
</evidence>
<accession>A0ABX2VR43</accession>
<organism evidence="2 3">
    <name type="scientific">Ajellomyces dermatitidis (strain ER-3 / ATCC MYA-2586)</name>
    <name type="common">Blastomyces dermatitidis</name>
    <dbReference type="NCBI Taxonomy" id="559297"/>
    <lineage>
        <taxon>Eukaryota</taxon>
        <taxon>Fungi</taxon>
        <taxon>Dikarya</taxon>
        <taxon>Ascomycota</taxon>
        <taxon>Pezizomycotina</taxon>
        <taxon>Eurotiomycetes</taxon>
        <taxon>Eurotiomycetidae</taxon>
        <taxon>Onygenales</taxon>
        <taxon>Ajellomycetaceae</taxon>
        <taxon>Blastomyces</taxon>
    </lineage>
</organism>
<name>A0ABX2VR43_AJEDR</name>